<dbReference type="Pfam" id="PF10011">
    <property type="entry name" value="DUF2254"/>
    <property type="match status" value="1"/>
</dbReference>
<gene>
    <name evidence="2" type="ORF">U6N30_17045</name>
</gene>
<feature type="transmembrane region" description="Helical" evidence="1">
    <location>
        <begin position="87"/>
        <end position="109"/>
    </location>
</feature>
<keyword evidence="1" id="KW-1133">Transmembrane helix</keyword>
<dbReference type="RefSeq" id="WP_324273189.1">
    <property type="nucleotide sequence ID" value="NZ_CP141261.1"/>
</dbReference>
<dbReference type="EMBL" id="CP141261">
    <property type="protein sequence ID" value="WRL61829.1"/>
    <property type="molecule type" value="Genomic_DNA"/>
</dbReference>
<keyword evidence="3" id="KW-1185">Reference proteome</keyword>
<dbReference type="Proteomes" id="UP001324287">
    <property type="component" value="Chromosome"/>
</dbReference>
<organism evidence="2 3">
    <name type="scientific">Blastococcus brunescens</name>
    <dbReference type="NCBI Taxonomy" id="1564165"/>
    <lineage>
        <taxon>Bacteria</taxon>
        <taxon>Bacillati</taxon>
        <taxon>Actinomycetota</taxon>
        <taxon>Actinomycetes</taxon>
        <taxon>Geodermatophilales</taxon>
        <taxon>Geodermatophilaceae</taxon>
        <taxon>Blastococcus</taxon>
    </lineage>
</organism>
<name>A0ABZ1ATR0_9ACTN</name>
<sequence length="230" mass="24588">MVVALLYVAGGAALAAGSLALDRWLGPDGTPSWLQVGTSVAQALTTGFGSSLLFVISVVFMVRMWAVQMSAEPLSARVRRRFLTDPVQRHAMGALVGSMTFVIIVARAIPDADAGGSVPQVSVAIACAVPVMAAVLVVFALRNASRWGEIGRLIRWMTDNCLRLIELTHPPLDRGNQAPPHPRAPGARTVRGIRCWLTTADGSSGSTSAPCSTPFRRRRSWRWRCAPGTS</sequence>
<feature type="transmembrane region" description="Helical" evidence="1">
    <location>
        <begin position="121"/>
        <end position="141"/>
    </location>
</feature>
<dbReference type="InterPro" id="IPR018723">
    <property type="entry name" value="DUF2254_membrane"/>
</dbReference>
<keyword evidence="1" id="KW-0812">Transmembrane</keyword>
<evidence type="ECO:0000256" key="1">
    <source>
        <dbReference type="SAM" id="Phobius"/>
    </source>
</evidence>
<accession>A0ABZ1ATR0</accession>
<proteinExistence type="predicted"/>
<reference evidence="2 3" key="1">
    <citation type="submission" date="2023-12" db="EMBL/GenBank/DDBJ databases">
        <title>Blastococcus brunescens sp. nov., an actonobacterium isolated from sandstone collected in sahara desert.</title>
        <authorList>
            <person name="Gtari M."/>
            <person name="Ghodhbane F."/>
        </authorList>
    </citation>
    <scope>NUCLEOTIDE SEQUENCE [LARGE SCALE GENOMIC DNA]</scope>
    <source>
        <strain evidence="2 3">BMG 8361</strain>
    </source>
</reference>
<keyword evidence="1" id="KW-0472">Membrane</keyword>
<evidence type="ECO:0000313" key="2">
    <source>
        <dbReference type="EMBL" id="WRL61829.1"/>
    </source>
</evidence>
<protein>
    <submittedName>
        <fullName evidence="2">DUF2254 family protein</fullName>
    </submittedName>
</protein>
<feature type="transmembrane region" description="Helical" evidence="1">
    <location>
        <begin position="44"/>
        <end position="66"/>
    </location>
</feature>
<evidence type="ECO:0000313" key="3">
    <source>
        <dbReference type="Proteomes" id="UP001324287"/>
    </source>
</evidence>